<dbReference type="InterPro" id="IPR033911">
    <property type="entry name" value="MetRS_core"/>
</dbReference>
<keyword evidence="7 10" id="KW-0030">Aminoacyl-tRNA synthetase</keyword>
<organism evidence="14 15">
    <name type="scientific">Bombardia bombarda</name>
    <dbReference type="NCBI Taxonomy" id="252184"/>
    <lineage>
        <taxon>Eukaryota</taxon>
        <taxon>Fungi</taxon>
        <taxon>Dikarya</taxon>
        <taxon>Ascomycota</taxon>
        <taxon>Pezizomycotina</taxon>
        <taxon>Sordariomycetes</taxon>
        <taxon>Sordariomycetidae</taxon>
        <taxon>Sordariales</taxon>
        <taxon>Lasiosphaeriaceae</taxon>
        <taxon>Bombardia</taxon>
    </lineage>
</organism>
<evidence type="ECO:0000256" key="5">
    <source>
        <dbReference type="ARBA" id="ARBA00022840"/>
    </source>
</evidence>
<proteinExistence type="inferred from homology"/>
<evidence type="ECO:0000256" key="3">
    <source>
        <dbReference type="ARBA" id="ARBA00022598"/>
    </source>
</evidence>
<evidence type="ECO:0000256" key="7">
    <source>
        <dbReference type="ARBA" id="ARBA00023146"/>
    </source>
</evidence>
<evidence type="ECO:0000256" key="8">
    <source>
        <dbReference type="ARBA" id="ARBA00047364"/>
    </source>
</evidence>
<dbReference type="SUPFAM" id="SSF52374">
    <property type="entry name" value="Nucleotidylyl transferase"/>
    <property type="match status" value="1"/>
</dbReference>
<feature type="region of interest" description="Disordered" evidence="11">
    <location>
        <begin position="599"/>
        <end position="628"/>
    </location>
</feature>
<dbReference type="InterPro" id="IPR023457">
    <property type="entry name" value="Met-tRNA_synth_2"/>
</dbReference>
<dbReference type="EMBL" id="JAULSR010000001">
    <property type="protein sequence ID" value="KAK0636350.1"/>
    <property type="molecule type" value="Genomic_DNA"/>
</dbReference>
<dbReference type="PANTHER" id="PTHR43326:SF1">
    <property type="entry name" value="METHIONINE--TRNA LIGASE, MITOCHONDRIAL"/>
    <property type="match status" value="1"/>
</dbReference>
<dbReference type="InterPro" id="IPR014758">
    <property type="entry name" value="Met-tRNA_synth"/>
</dbReference>
<keyword evidence="6 10" id="KW-0648">Protein biosynthesis</keyword>
<reference evidence="14" key="1">
    <citation type="submission" date="2023-06" db="EMBL/GenBank/DDBJ databases">
        <title>Genome-scale phylogeny and comparative genomics of the fungal order Sordariales.</title>
        <authorList>
            <consortium name="Lawrence Berkeley National Laboratory"/>
            <person name="Hensen N."/>
            <person name="Bonometti L."/>
            <person name="Westerberg I."/>
            <person name="Brannstrom I.O."/>
            <person name="Guillou S."/>
            <person name="Cros-Aarteil S."/>
            <person name="Calhoun S."/>
            <person name="Haridas S."/>
            <person name="Kuo A."/>
            <person name="Mondo S."/>
            <person name="Pangilinan J."/>
            <person name="Riley R."/>
            <person name="LaButti K."/>
            <person name="Andreopoulos B."/>
            <person name="Lipzen A."/>
            <person name="Chen C."/>
            <person name="Yanf M."/>
            <person name="Daum C."/>
            <person name="Ng V."/>
            <person name="Clum A."/>
            <person name="Steindorff A."/>
            <person name="Ohm R."/>
            <person name="Martin F."/>
            <person name="Silar P."/>
            <person name="Natvig D."/>
            <person name="Lalanne C."/>
            <person name="Gautier V."/>
            <person name="Ament-velasquez S.L."/>
            <person name="Kruys A."/>
            <person name="Hutchinson M.I."/>
            <person name="Powell A.J."/>
            <person name="Barry K."/>
            <person name="Miller A.N."/>
            <person name="Grigoriev I.V."/>
            <person name="Debuchy R."/>
            <person name="Gladieux P."/>
            <person name="Thoren M.H."/>
            <person name="Johannesson H."/>
        </authorList>
    </citation>
    <scope>NUCLEOTIDE SEQUENCE</scope>
    <source>
        <strain evidence="14">SMH3391-2</strain>
    </source>
</reference>
<evidence type="ECO:0000313" key="15">
    <source>
        <dbReference type="Proteomes" id="UP001174934"/>
    </source>
</evidence>
<evidence type="ECO:0000313" key="14">
    <source>
        <dbReference type="EMBL" id="KAK0636350.1"/>
    </source>
</evidence>
<sequence length="628" mass="70813">MEVLRAASARHGLRRHVAALQPRNWVCRSCQSQSRSRSQSSLISKRQFASSSPRLQALSSTPEPSPVKPYYVTTPIFYVNAAPHVGHMYSMVLADVLKRWQTLAGNKAILCTGTDEHGIKVQQAADLNGLTPKAICDENAEKFKDLAKISGIDYDRFIRTTDPDHVEAVKHFWRMLERQDLIYESTHSGWYCVSDECFYPEGLLERRQDPFTGEVFMASVESGNKVEWTEEKNYHFRMTALRQKLLDFYEANPGWLVPATRQEQVIDWVKNNLEDLSISRPIGRLHWGIRVPDDSQQTIYVWFDALINYITMAGFPDWRPGLESLGGWPADVQVIGKDIVRFHCVYWPALLMALDLPLPKRILSHAHWTMNKTKMSKSIGNVVSPSSAIDRFGLDTIRFYLIHDGGIADDADYSNDGIETRYNTYLCNELGNQLNRVTVAKQWDLPQVVTAMTQGSLEASDGKLGENFENQERMLRGLAANVSEHMNKLNSGAALRGIMQAVGETNKFLTQTEPWFYFKQGTPESLALVNKSIFFAAESLRITGILLQPFMPRKAKELLDRLGVASNKRTLANAELFSDFGYGQDKKPLGQLFPRIELEPEVKKNSSGSKGKNSSKGVKKRPADGAPS</sequence>
<evidence type="ECO:0000256" key="11">
    <source>
        <dbReference type="SAM" id="MobiDB-lite"/>
    </source>
</evidence>
<dbReference type="FunFam" id="2.170.220.10:FF:000001">
    <property type="entry name" value="methionine--tRNA ligase, mitochondrial"/>
    <property type="match status" value="1"/>
</dbReference>
<keyword evidence="15" id="KW-1185">Reference proteome</keyword>
<dbReference type="InterPro" id="IPR009080">
    <property type="entry name" value="tRNAsynth_Ia_anticodon-bd"/>
</dbReference>
<keyword evidence="5 10" id="KW-0067">ATP-binding</keyword>
<dbReference type="PANTHER" id="PTHR43326">
    <property type="entry name" value="METHIONYL-TRNA SYNTHETASE"/>
    <property type="match status" value="1"/>
</dbReference>
<comment type="caution">
    <text evidence="14">The sequence shown here is derived from an EMBL/GenBank/DDBJ whole genome shotgun (WGS) entry which is preliminary data.</text>
</comment>
<feature type="domain" description="Methionyl-tRNA synthetase anticodon-binding" evidence="13">
    <location>
        <begin position="470"/>
        <end position="597"/>
    </location>
</feature>
<dbReference type="NCBIfam" id="TIGR00398">
    <property type="entry name" value="metG"/>
    <property type="match status" value="1"/>
</dbReference>
<evidence type="ECO:0000259" key="12">
    <source>
        <dbReference type="Pfam" id="PF09334"/>
    </source>
</evidence>
<evidence type="ECO:0000256" key="2">
    <source>
        <dbReference type="ARBA" id="ARBA00012838"/>
    </source>
</evidence>
<comment type="similarity">
    <text evidence="1 10">Belongs to the class-I aminoacyl-tRNA synthetase family.</text>
</comment>
<keyword evidence="3 10" id="KW-0436">Ligase</keyword>
<dbReference type="AlphaFoldDB" id="A0AA40CFH0"/>
<feature type="domain" description="Methionyl/Leucyl tRNA synthetase" evidence="12">
    <location>
        <begin position="70"/>
        <end position="437"/>
    </location>
</feature>
<dbReference type="GO" id="GO:0004825">
    <property type="term" value="F:methionine-tRNA ligase activity"/>
    <property type="evidence" value="ECO:0007669"/>
    <property type="project" value="UniProtKB-EC"/>
</dbReference>
<feature type="compositionally biased region" description="Low complexity" evidence="11">
    <location>
        <begin position="605"/>
        <end position="616"/>
    </location>
</feature>
<dbReference type="EC" id="6.1.1.10" evidence="2"/>
<protein>
    <recommendedName>
        <fullName evidence="9">Probable methionine--tRNA ligase, mitochondrial</fullName>
        <ecNumber evidence="2">6.1.1.10</ecNumber>
    </recommendedName>
</protein>
<dbReference type="Proteomes" id="UP001174934">
    <property type="component" value="Unassembled WGS sequence"/>
</dbReference>
<dbReference type="InterPro" id="IPR014729">
    <property type="entry name" value="Rossmann-like_a/b/a_fold"/>
</dbReference>
<dbReference type="Pfam" id="PF09334">
    <property type="entry name" value="tRNA-synt_1g"/>
    <property type="match status" value="1"/>
</dbReference>
<evidence type="ECO:0000256" key="9">
    <source>
        <dbReference type="ARBA" id="ARBA00068817"/>
    </source>
</evidence>
<dbReference type="Gene3D" id="1.10.730.10">
    <property type="entry name" value="Isoleucyl-tRNA Synthetase, Domain 1"/>
    <property type="match status" value="1"/>
</dbReference>
<dbReference type="SUPFAM" id="SSF47323">
    <property type="entry name" value="Anticodon-binding domain of a subclass of class I aminoacyl-tRNA synthetases"/>
    <property type="match status" value="1"/>
</dbReference>
<dbReference type="GO" id="GO:0005524">
    <property type="term" value="F:ATP binding"/>
    <property type="evidence" value="ECO:0007669"/>
    <property type="project" value="UniProtKB-KW"/>
</dbReference>
<dbReference type="InterPro" id="IPR041872">
    <property type="entry name" value="Anticodon_Met"/>
</dbReference>
<comment type="catalytic activity">
    <reaction evidence="8">
        <text>tRNA(Met) + L-methionine + ATP = L-methionyl-tRNA(Met) + AMP + diphosphate</text>
        <dbReference type="Rhea" id="RHEA:13481"/>
        <dbReference type="Rhea" id="RHEA-COMP:9667"/>
        <dbReference type="Rhea" id="RHEA-COMP:9698"/>
        <dbReference type="ChEBI" id="CHEBI:30616"/>
        <dbReference type="ChEBI" id="CHEBI:33019"/>
        <dbReference type="ChEBI" id="CHEBI:57844"/>
        <dbReference type="ChEBI" id="CHEBI:78442"/>
        <dbReference type="ChEBI" id="CHEBI:78530"/>
        <dbReference type="ChEBI" id="CHEBI:456215"/>
        <dbReference type="EC" id="6.1.1.10"/>
    </reaction>
</comment>
<dbReference type="PRINTS" id="PR01041">
    <property type="entry name" value="TRNASYNTHMET"/>
</dbReference>
<keyword evidence="4 10" id="KW-0547">Nucleotide-binding</keyword>
<accession>A0AA40CFH0</accession>
<dbReference type="Gene3D" id="2.170.220.10">
    <property type="match status" value="1"/>
</dbReference>
<dbReference type="InterPro" id="IPR015413">
    <property type="entry name" value="Methionyl/Leucyl_tRNA_Synth"/>
</dbReference>
<name>A0AA40CFH0_9PEZI</name>
<dbReference type="CDD" id="cd00814">
    <property type="entry name" value="MetRS_core"/>
    <property type="match status" value="1"/>
</dbReference>
<evidence type="ECO:0000259" key="13">
    <source>
        <dbReference type="Pfam" id="PF19303"/>
    </source>
</evidence>
<dbReference type="Gene3D" id="3.40.50.620">
    <property type="entry name" value="HUPs"/>
    <property type="match status" value="1"/>
</dbReference>
<gene>
    <name evidence="14" type="ORF">B0T17DRAFT_518899</name>
</gene>
<evidence type="ECO:0000256" key="10">
    <source>
        <dbReference type="RuleBase" id="RU363039"/>
    </source>
</evidence>
<evidence type="ECO:0000256" key="4">
    <source>
        <dbReference type="ARBA" id="ARBA00022741"/>
    </source>
</evidence>
<evidence type="ECO:0000256" key="1">
    <source>
        <dbReference type="ARBA" id="ARBA00005594"/>
    </source>
</evidence>
<dbReference type="GO" id="GO:0006431">
    <property type="term" value="P:methionyl-tRNA aminoacylation"/>
    <property type="evidence" value="ECO:0007669"/>
    <property type="project" value="InterPro"/>
</dbReference>
<dbReference type="Pfam" id="PF19303">
    <property type="entry name" value="Anticodon_3"/>
    <property type="match status" value="1"/>
</dbReference>
<dbReference type="GO" id="GO:0005739">
    <property type="term" value="C:mitochondrion"/>
    <property type="evidence" value="ECO:0007669"/>
    <property type="project" value="UniProtKB-ARBA"/>
</dbReference>
<evidence type="ECO:0000256" key="6">
    <source>
        <dbReference type="ARBA" id="ARBA00022917"/>
    </source>
</evidence>